<dbReference type="Proteomes" id="UP000076927">
    <property type="component" value="Chromosome"/>
</dbReference>
<dbReference type="InterPro" id="IPR037121">
    <property type="entry name" value="Ribosomal_bL25_C"/>
</dbReference>
<dbReference type="AlphaFoldDB" id="A0A172TGG4"/>
<dbReference type="OrthoDB" id="9790002at2"/>
<organism evidence="9 10">
    <name type="scientific">Paenibacillus swuensis</name>
    <dbReference type="NCBI Taxonomy" id="1178515"/>
    <lineage>
        <taxon>Bacteria</taxon>
        <taxon>Bacillati</taxon>
        <taxon>Bacillota</taxon>
        <taxon>Bacilli</taxon>
        <taxon>Bacillales</taxon>
        <taxon>Paenibacillaceae</taxon>
        <taxon>Paenibacillus</taxon>
    </lineage>
</organism>
<gene>
    <name evidence="5" type="primary">rplY</name>
    <name evidence="5" type="synonym">ctc</name>
    <name evidence="9" type="ORF">SY83_06515</name>
</gene>
<evidence type="ECO:0000256" key="4">
    <source>
        <dbReference type="ARBA" id="ARBA00023274"/>
    </source>
</evidence>
<dbReference type="GO" id="GO:0022625">
    <property type="term" value="C:cytosolic large ribosomal subunit"/>
    <property type="evidence" value="ECO:0007669"/>
    <property type="project" value="TreeGrafter"/>
</dbReference>
<dbReference type="GO" id="GO:0003735">
    <property type="term" value="F:structural constituent of ribosome"/>
    <property type="evidence" value="ECO:0007669"/>
    <property type="project" value="InterPro"/>
</dbReference>
<evidence type="ECO:0000259" key="7">
    <source>
        <dbReference type="Pfam" id="PF01386"/>
    </source>
</evidence>
<evidence type="ECO:0000313" key="9">
    <source>
        <dbReference type="EMBL" id="ANE45994.1"/>
    </source>
</evidence>
<evidence type="ECO:0000256" key="1">
    <source>
        <dbReference type="ARBA" id="ARBA00022730"/>
    </source>
</evidence>
<dbReference type="Gene3D" id="2.170.120.20">
    <property type="entry name" value="Ribosomal protein L25, beta domain"/>
    <property type="match status" value="1"/>
</dbReference>
<feature type="compositionally biased region" description="Acidic residues" evidence="6">
    <location>
        <begin position="184"/>
        <end position="207"/>
    </location>
</feature>
<evidence type="ECO:0000313" key="10">
    <source>
        <dbReference type="Proteomes" id="UP000076927"/>
    </source>
</evidence>
<evidence type="ECO:0000256" key="2">
    <source>
        <dbReference type="ARBA" id="ARBA00022884"/>
    </source>
</evidence>
<dbReference type="InterPro" id="IPR020057">
    <property type="entry name" value="Ribosomal_bL25_b-dom"/>
</dbReference>
<name>A0A172TGG4_9BACL</name>
<dbReference type="GO" id="GO:0006412">
    <property type="term" value="P:translation"/>
    <property type="evidence" value="ECO:0007669"/>
    <property type="project" value="UniProtKB-UniRule"/>
</dbReference>
<dbReference type="InterPro" id="IPR020930">
    <property type="entry name" value="Ribosomal_uL5_bac-type"/>
</dbReference>
<keyword evidence="10" id="KW-1185">Reference proteome</keyword>
<dbReference type="Pfam" id="PF01386">
    <property type="entry name" value="Ribosomal_L25p"/>
    <property type="match status" value="1"/>
</dbReference>
<feature type="region of interest" description="Disordered" evidence="6">
    <location>
        <begin position="180"/>
        <end position="214"/>
    </location>
</feature>
<proteinExistence type="inferred from homology"/>
<keyword evidence="1 5" id="KW-0699">rRNA-binding</keyword>
<dbReference type="RefSeq" id="WP_068605339.1">
    <property type="nucleotide sequence ID" value="NZ_CP011388.1"/>
</dbReference>
<dbReference type="GO" id="GO:0008097">
    <property type="term" value="F:5S rRNA binding"/>
    <property type="evidence" value="ECO:0007669"/>
    <property type="project" value="InterPro"/>
</dbReference>
<dbReference type="PANTHER" id="PTHR33284:SF1">
    <property type="entry name" value="RIBOSOMAL PROTEIN L25_GLN-TRNA SYNTHETASE, ANTI-CODON-BINDING DOMAIN-CONTAINING PROTEIN"/>
    <property type="match status" value="1"/>
</dbReference>
<accession>A0A172TGG4</accession>
<dbReference type="InterPro" id="IPR011035">
    <property type="entry name" value="Ribosomal_bL25/Gln-tRNA_synth"/>
</dbReference>
<dbReference type="EMBL" id="CP011388">
    <property type="protein sequence ID" value="ANE45994.1"/>
    <property type="molecule type" value="Genomic_DNA"/>
</dbReference>
<dbReference type="InterPro" id="IPR029751">
    <property type="entry name" value="Ribosomal_L25_dom"/>
</dbReference>
<protein>
    <recommendedName>
        <fullName evidence="5">Large ribosomal subunit protein bL25</fullName>
    </recommendedName>
    <alternativeName>
        <fullName evidence="5">General stress protein CTC</fullName>
    </alternativeName>
</protein>
<evidence type="ECO:0000256" key="3">
    <source>
        <dbReference type="ARBA" id="ARBA00022980"/>
    </source>
</evidence>
<sequence>MVTNNLKADLRETKKQSELRSLRQQGMVPGVLYGEKVQASIAINEKELQQLLRGNANGIITLEVPTHGKHSVMLTDTQKDSLRGNIIHVDFHQINMKSEVKAQVRVELTGEPQGVKEGGVLQVVRYEVDVKCMPSVLPETLEVDISNLAVGENLNVDSIQLPKGVELITDPGEILATVLAPTVETEDTETAEPTGEEGSDVAETDEAAETKDEA</sequence>
<comment type="similarity">
    <text evidence="5">Belongs to the bacterial ribosomal protein bL25 family. CTC subfamily.</text>
</comment>
<dbReference type="InterPro" id="IPR020056">
    <property type="entry name" value="Rbsml_bL25/Gln-tRNA_synth_N"/>
</dbReference>
<dbReference type="Gene3D" id="2.40.240.10">
    <property type="entry name" value="Ribosomal Protein L25, Chain P"/>
    <property type="match status" value="1"/>
</dbReference>
<comment type="subunit">
    <text evidence="5">Part of the 50S ribosomal subunit; part of the 5S rRNA/L5/L18/L25 subcomplex. Contacts the 5S rRNA. Binds to the 5S rRNA independently of L5 and L18.</text>
</comment>
<feature type="domain" description="Large ribosomal subunit protein bL25 L25" evidence="7">
    <location>
        <begin position="6"/>
        <end position="91"/>
    </location>
</feature>
<evidence type="ECO:0000256" key="5">
    <source>
        <dbReference type="HAMAP-Rule" id="MF_01334"/>
    </source>
</evidence>
<dbReference type="PATRIC" id="fig|1178515.4.peg.1299"/>
<evidence type="ECO:0000259" key="8">
    <source>
        <dbReference type="Pfam" id="PF14693"/>
    </source>
</evidence>
<keyword evidence="3 5" id="KW-0689">Ribosomal protein</keyword>
<comment type="function">
    <text evidence="5">This is one of the proteins that binds to the 5S RNA in the ribosome where it forms part of the central protuberance.</text>
</comment>
<keyword evidence="4 5" id="KW-0687">Ribonucleoprotein</keyword>
<feature type="domain" description="Large ribosomal subunit protein bL25 beta" evidence="8">
    <location>
        <begin position="99"/>
        <end position="181"/>
    </location>
</feature>
<dbReference type="PANTHER" id="PTHR33284">
    <property type="entry name" value="RIBOSOMAL PROTEIN L25/GLN-TRNA SYNTHETASE, ANTI-CODON-BINDING DOMAIN-CONTAINING PROTEIN"/>
    <property type="match status" value="1"/>
</dbReference>
<dbReference type="CDD" id="cd00495">
    <property type="entry name" value="Ribosomal_L25_TL5_CTC"/>
    <property type="match status" value="1"/>
</dbReference>
<dbReference type="KEGG" id="pswu:SY83_06515"/>
<evidence type="ECO:0000256" key="6">
    <source>
        <dbReference type="SAM" id="MobiDB-lite"/>
    </source>
</evidence>
<dbReference type="InterPro" id="IPR001021">
    <property type="entry name" value="Ribosomal_bL25_long"/>
</dbReference>
<dbReference type="SUPFAM" id="SSF50715">
    <property type="entry name" value="Ribosomal protein L25-like"/>
    <property type="match status" value="1"/>
</dbReference>
<dbReference type="STRING" id="1178515.SY83_06515"/>
<keyword evidence="2 5" id="KW-0694">RNA-binding</keyword>
<dbReference type="NCBIfam" id="TIGR00731">
    <property type="entry name" value="bL25_bact_ctc"/>
    <property type="match status" value="1"/>
</dbReference>
<dbReference type="HAMAP" id="MF_01334">
    <property type="entry name" value="Ribosomal_bL25_CTC"/>
    <property type="match status" value="1"/>
</dbReference>
<dbReference type="Pfam" id="PF14693">
    <property type="entry name" value="Ribosomal_TL5_C"/>
    <property type="match status" value="1"/>
</dbReference>
<reference evidence="9 10" key="1">
    <citation type="submission" date="2015-01" db="EMBL/GenBank/DDBJ databases">
        <title>Paenibacillus swuensis/DY6/whole genome sequencing.</title>
        <authorList>
            <person name="Kim M.K."/>
            <person name="Srinivasan S."/>
            <person name="Lee J.-J."/>
        </authorList>
    </citation>
    <scope>NUCLEOTIDE SEQUENCE [LARGE SCALE GENOMIC DNA]</scope>
    <source>
        <strain evidence="9 10">DY6</strain>
    </source>
</reference>